<keyword evidence="3" id="KW-0804">Transcription</keyword>
<organism evidence="5 6">
    <name type="scientific">Nocardioides marmoribigeumensis</name>
    <dbReference type="NCBI Taxonomy" id="433649"/>
    <lineage>
        <taxon>Bacteria</taxon>
        <taxon>Bacillati</taxon>
        <taxon>Actinomycetota</taxon>
        <taxon>Actinomycetes</taxon>
        <taxon>Propionibacteriales</taxon>
        <taxon>Nocardioidaceae</taxon>
        <taxon>Nocardioides</taxon>
    </lineage>
</organism>
<dbReference type="PRINTS" id="PR00035">
    <property type="entry name" value="HTHGNTR"/>
</dbReference>
<dbReference type="Pfam" id="PF00392">
    <property type="entry name" value="GntR"/>
    <property type="match status" value="1"/>
</dbReference>
<dbReference type="Gene3D" id="1.20.120.530">
    <property type="entry name" value="GntR ligand-binding domain-like"/>
    <property type="match status" value="1"/>
</dbReference>
<comment type="caution">
    <text evidence="5">The sequence shown here is derived from an EMBL/GenBank/DDBJ whole genome shotgun (WGS) entry which is preliminary data.</text>
</comment>
<dbReference type="EMBL" id="JAVDYG010000001">
    <property type="protein sequence ID" value="MDR7361958.1"/>
    <property type="molecule type" value="Genomic_DNA"/>
</dbReference>
<dbReference type="PANTHER" id="PTHR43537:SF24">
    <property type="entry name" value="GLUCONATE OPERON TRANSCRIPTIONAL REPRESSOR"/>
    <property type="match status" value="1"/>
</dbReference>
<dbReference type="RefSeq" id="WP_310300730.1">
    <property type="nucleotide sequence ID" value="NZ_BAAAPS010000008.1"/>
</dbReference>
<name>A0ABU2BTK6_9ACTN</name>
<evidence type="ECO:0000313" key="5">
    <source>
        <dbReference type="EMBL" id="MDR7361958.1"/>
    </source>
</evidence>
<sequence>MPLQPIRRRSVPDEVFEQLAHEVVGGSLGPGEALPSERRLAELLGVSRPAVREALQRLSQAGLVEVRQGGTTTVRDFRLHAGLELLPRLLVLTGDLDLAVARSLLEARLLLGPQVAGLAARKLAADPARAAAVGADLRAVVRRLAGSTDPVALQHDALEFWDLVVDAGDNIAFRLMFNSLRAAYEPAMEALAVVMAAEVEQAGTYSALAEAVAAGDPEAASAAAQALLGPVTEGLLQTLLLLEAADPDDPTTRPED</sequence>
<proteinExistence type="predicted"/>
<accession>A0ABU2BTK6</accession>
<evidence type="ECO:0000313" key="6">
    <source>
        <dbReference type="Proteomes" id="UP001183648"/>
    </source>
</evidence>
<protein>
    <submittedName>
        <fullName evidence="5">DNA-binding FadR family transcriptional regulator</fullName>
    </submittedName>
</protein>
<evidence type="ECO:0000259" key="4">
    <source>
        <dbReference type="PROSITE" id="PS50949"/>
    </source>
</evidence>
<dbReference type="SMART" id="SM00895">
    <property type="entry name" value="FCD"/>
    <property type="match status" value="1"/>
</dbReference>
<dbReference type="InterPro" id="IPR036388">
    <property type="entry name" value="WH-like_DNA-bd_sf"/>
</dbReference>
<dbReference type="CDD" id="cd07377">
    <property type="entry name" value="WHTH_GntR"/>
    <property type="match status" value="1"/>
</dbReference>
<dbReference type="Gene3D" id="1.10.10.10">
    <property type="entry name" value="Winged helix-like DNA-binding domain superfamily/Winged helix DNA-binding domain"/>
    <property type="match status" value="1"/>
</dbReference>
<dbReference type="PROSITE" id="PS50949">
    <property type="entry name" value="HTH_GNTR"/>
    <property type="match status" value="1"/>
</dbReference>
<dbReference type="SUPFAM" id="SSF46785">
    <property type="entry name" value="Winged helix' DNA-binding domain"/>
    <property type="match status" value="1"/>
</dbReference>
<keyword evidence="6" id="KW-1185">Reference proteome</keyword>
<feature type="domain" description="HTH gntR-type" evidence="4">
    <location>
        <begin position="9"/>
        <end position="77"/>
    </location>
</feature>
<dbReference type="InterPro" id="IPR000524">
    <property type="entry name" value="Tscrpt_reg_HTH_GntR"/>
</dbReference>
<dbReference type="GO" id="GO:0003677">
    <property type="term" value="F:DNA binding"/>
    <property type="evidence" value="ECO:0007669"/>
    <property type="project" value="UniProtKB-KW"/>
</dbReference>
<dbReference type="PANTHER" id="PTHR43537">
    <property type="entry name" value="TRANSCRIPTIONAL REGULATOR, GNTR FAMILY"/>
    <property type="match status" value="1"/>
</dbReference>
<keyword evidence="2 5" id="KW-0238">DNA-binding</keyword>
<dbReference type="InterPro" id="IPR036390">
    <property type="entry name" value="WH_DNA-bd_sf"/>
</dbReference>
<reference evidence="5 6" key="1">
    <citation type="submission" date="2023-07" db="EMBL/GenBank/DDBJ databases">
        <title>Sequencing the genomes of 1000 actinobacteria strains.</title>
        <authorList>
            <person name="Klenk H.-P."/>
        </authorList>
    </citation>
    <scope>NUCLEOTIDE SEQUENCE [LARGE SCALE GENOMIC DNA]</scope>
    <source>
        <strain evidence="5 6">DSM 19426</strain>
    </source>
</reference>
<dbReference type="SMART" id="SM00345">
    <property type="entry name" value="HTH_GNTR"/>
    <property type="match status" value="1"/>
</dbReference>
<dbReference type="Pfam" id="PF07729">
    <property type="entry name" value="FCD"/>
    <property type="match status" value="1"/>
</dbReference>
<dbReference type="InterPro" id="IPR011711">
    <property type="entry name" value="GntR_C"/>
</dbReference>
<evidence type="ECO:0000256" key="3">
    <source>
        <dbReference type="ARBA" id="ARBA00023163"/>
    </source>
</evidence>
<keyword evidence="1" id="KW-0805">Transcription regulation</keyword>
<dbReference type="InterPro" id="IPR008920">
    <property type="entry name" value="TF_FadR/GntR_C"/>
</dbReference>
<evidence type="ECO:0000256" key="1">
    <source>
        <dbReference type="ARBA" id="ARBA00023015"/>
    </source>
</evidence>
<gene>
    <name evidence="5" type="ORF">J2S63_001511</name>
</gene>
<evidence type="ECO:0000256" key="2">
    <source>
        <dbReference type="ARBA" id="ARBA00023125"/>
    </source>
</evidence>
<dbReference type="Proteomes" id="UP001183648">
    <property type="component" value="Unassembled WGS sequence"/>
</dbReference>
<dbReference type="SUPFAM" id="SSF48008">
    <property type="entry name" value="GntR ligand-binding domain-like"/>
    <property type="match status" value="1"/>
</dbReference>